<dbReference type="PANTHER" id="PTHR22930:SF242">
    <property type="entry name" value="LOW PROTEIN: NUCLEASE-LIKE PROTEIN"/>
    <property type="match status" value="1"/>
</dbReference>
<keyword evidence="9" id="KW-0472">Membrane</keyword>
<evidence type="ECO:0000256" key="1">
    <source>
        <dbReference type="ARBA" id="ARBA00001968"/>
    </source>
</evidence>
<reference evidence="11" key="1">
    <citation type="submission" date="2021-01" db="EMBL/GenBank/DDBJ databases">
        <title>Adiantum capillus-veneris genome.</title>
        <authorList>
            <person name="Fang Y."/>
            <person name="Liao Q."/>
        </authorList>
    </citation>
    <scope>NUCLEOTIDE SEQUENCE</scope>
    <source>
        <strain evidence="11">H3</strain>
        <tissue evidence="11">Leaf</tissue>
    </source>
</reference>
<evidence type="ECO:0000256" key="6">
    <source>
        <dbReference type="ARBA" id="ARBA00022801"/>
    </source>
</evidence>
<evidence type="ECO:0000256" key="3">
    <source>
        <dbReference type="ARBA" id="ARBA00006958"/>
    </source>
</evidence>
<evidence type="ECO:0000259" key="10">
    <source>
        <dbReference type="Pfam" id="PF13359"/>
    </source>
</evidence>
<dbReference type="Proteomes" id="UP000886520">
    <property type="component" value="Chromosome 21"/>
</dbReference>
<keyword evidence="5" id="KW-0479">Metal-binding</keyword>
<dbReference type="AlphaFoldDB" id="A0A9D4U9S3"/>
<comment type="subcellular location">
    <subcellularLocation>
        <location evidence="2">Nucleus</location>
    </subcellularLocation>
</comment>
<keyword evidence="7" id="KW-0539">Nucleus</keyword>
<gene>
    <name evidence="11" type="ORF">GOP47_0022204</name>
</gene>
<proteinExistence type="inferred from homology"/>
<dbReference type="GO" id="GO:0004518">
    <property type="term" value="F:nuclease activity"/>
    <property type="evidence" value="ECO:0007669"/>
    <property type="project" value="UniProtKB-KW"/>
</dbReference>
<keyword evidence="4" id="KW-0540">Nuclease</keyword>
<feature type="transmembrane region" description="Helical" evidence="9">
    <location>
        <begin position="33"/>
        <end position="51"/>
    </location>
</feature>
<evidence type="ECO:0000313" key="12">
    <source>
        <dbReference type="Proteomes" id="UP000886520"/>
    </source>
</evidence>
<dbReference type="EMBL" id="JABFUD020000021">
    <property type="protein sequence ID" value="KAI5063657.1"/>
    <property type="molecule type" value="Genomic_DNA"/>
</dbReference>
<evidence type="ECO:0000256" key="9">
    <source>
        <dbReference type="SAM" id="Phobius"/>
    </source>
</evidence>
<comment type="cofactor">
    <cofactor evidence="1">
        <name>a divalent metal cation</name>
        <dbReference type="ChEBI" id="CHEBI:60240"/>
    </cofactor>
</comment>
<feature type="region of interest" description="Disordered" evidence="8">
    <location>
        <begin position="1"/>
        <end position="25"/>
    </location>
</feature>
<accession>A0A9D4U9S3</accession>
<sequence>MDAENSTDQPRRKQSLLDSSRKRRRRRRRRRQLAVLMSVVAAVVVLVERFVTEYTPLLLPCQNTALSASVRAATLAISKLQLMLAVADHLSIALPVSAPLAAGPPSPHNWFTQFLSSADAHQWRHTFRMGKPAFLNLVSSLEPELTGEILAPPDVKLASTLYRLATAASPSAVARKFALSGGAPGFVSIFEEVCRALQSKLSYLFDFPSVPELLHPITRQFSQQGFPNCCGVVGCTRFQVMPNASNGEYFESAAGYQAVAMQGVVDTAGRLLDISVGWGGSMQAAQILLQTRLFARVMDSHELLHGRPVQLLTGAPMPEYIIGDCSYPLLPWLLTPYTNPITPPQLRYNRVHEQVRSIASRVFGTLKASWRLLASGELTAGDGCIIAAACILHNYLIYSGEALVEREGEEEAVVREVCSLPPCDNSYGDSIRDALAAHLNIAASHTHSHMLPSP</sequence>
<dbReference type="OrthoDB" id="1912480at2759"/>
<dbReference type="PANTHER" id="PTHR22930">
    <property type="match status" value="1"/>
</dbReference>
<comment type="similarity">
    <text evidence="3">Belongs to the HARBI1 family.</text>
</comment>
<evidence type="ECO:0000313" key="11">
    <source>
        <dbReference type="EMBL" id="KAI5063657.1"/>
    </source>
</evidence>
<keyword evidence="9" id="KW-1133">Transmembrane helix</keyword>
<keyword evidence="6" id="KW-0378">Hydrolase</keyword>
<evidence type="ECO:0000256" key="5">
    <source>
        <dbReference type="ARBA" id="ARBA00022723"/>
    </source>
</evidence>
<dbReference type="InterPro" id="IPR045249">
    <property type="entry name" value="HARBI1-like"/>
</dbReference>
<name>A0A9D4U9S3_ADICA</name>
<evidence type="ECO:0000256" key="4">
    <source>
        <dbReference type="ARBA" id="ARBA00022722"/>
    </source>
</evidence>
<dbReference type="GO" id="GO:0046872">
    <property type="term" value="F:metal ion binding"/>
    <property type="evidence" value="ECO:0007669"/>
    <property type="project" value="UniProtKB-KW"/>
</dbReference>
<organism evidence="11 12">
    <name type="scientific">Adiantum capillus-veneris</name>
    <name type="common">Maidenhair fern</name>
    <dbReference type="NCBI Taxonomy" id="13818"/>
    <lineage>
        <taxon>Eukaryota</taxon>
        <taxon>Viridiplantae</taxon>
        <taxon>Streptophyta</taxon>
        <taxon>Embryophyta</taxon>
        <taxon>Tracheophyta</taxon>
        <taxon>Polypodiopsida</taxon>
        <taxon>Polypodiidae</taxon>
        <taxon>Polypodiales</taxon>
        <taxon>Pteridineae</taxon>
        <taxon>Pteridaceae</taxon>
        <taxon>Vittarioideae</taxon>
        <taxon>Adiantum</taxon>
    </lineage>
</organism>
<comment type="caution">
    <text evidence="11">The sequence shown here is derived from an EMBL/GenBank/DDBJ whole genome shotgun (WGS) entry which is preliminary data.</text>
</comment>
<evidence type="ECO:0000256" key="7">
    <source>
        <dbReference type="ARBA" id="ARBA00023242"/>
    </source>
</evidence>
<dbReference type="Pfam" id="PF13359">
    <property type="entry name" value="DDE_Tnp_4"/>
    <property type="match status" value="1"/>
</dbReference>
<evidence type="ECO:0000256" key="8">
    <source>
        <dbReference type="SAM" id="MobiDB-lite"/>
    </source>
</evidence>
<dbReference type="InterPro" id="IPR027806">
    <property type="entry name" value="HARBI1_dom"/>
</dbReference>
<keyword evidence="12" id="KW-1185">Reference proteome</keyword>
<dbReference type="GO" id="GO:0016787">
    <property type="term" value="F:hydrolase activity"/>
    <property type="evidence" value="ECO:0007669"/>
    <property type="project" value="UniProtKB-KW"/>
</dbReference>
<evidence type="ECO:0000256" key="2">
    <source>
        <dbReference type="ARBA" id="ARBA00004123"/>
    </source>
</evidence>
<feature type="domain" description="DDE Tnp4" evidence="10">
    <location>
        <begin position="235"/>
        <end position="394"/>
    </location>
</feature>
<dbReference type="GO" id="GO:0005634">
    <property type="term" value="C:nucleus"/>
    <property type="evidence" value="ECO:0007669"/>
    <property type="project" value="UniProtKB-SubCell"/>
</dbReference>
<keyword evidence="9" id="KW-0812">Transmembrane</keyword>
<protein>
    <recommendedName>
        <fullName evidence="10">DDE Tnp4 domain-containing protein</fullName>
    </recommendedName>
</protein>